<name>A0AAD7CGC7_9AGAR</name>
<gene>
    <name evidence="1" type="ORF">FB45DRAFT_1052344</name>
</gene>
<protein>
    <submittedName>
        <fullName evidence="1">Uncharacterized protein</fullName>
    </submittedName>
</protein>
<accession>A0AAD7CGC7</accession>
<reference evidence="1" key="1">
    <citation type="submission" date="2023-03" db="EMBL/GenBank/DDBJ databases">
        <title>Massive genome expansion in bonnet fungi (Mycena s.s.) driven by repeated elements and novel gene families across ecological guilds.</title>
        <authorList>
            <consortium name="Lawrence Berkeley National Laboratory"/>
            <person name="Harder C.B."/>
            <person name="Miyauchi S."/>
            <person name="Viragh M."/>
            <person name="Kuo A."/>
            <person name="Thoen E."/>
            <person name="Andreopoulos B."/>
            <person name="Lu D."/>
            <person name="Skrede I."/>
            <person name="Drula E."/>
            <person name="Henrissat B."/>
            <person name="Morin E."/>
            <person name="Kohler A."/>
            <person name="Barry K."/>
            <person name="LaButti K."/>
            <person name="Morin E."/>
            <person name="Salamov A."/>
            <person name="Lipzen A."/>
            <person name="Mereny Z."/>
            <person name="Hegedus B."/>
            <person name="Baldrian P."/>
            <person name="Stursova M."/>
            <person name="Weitz H."/>
            <person name="Taylor A."/>
            <person name="Grigoriev I.V."/>
            <person name="Nagy L.G."/>
            <person name="Martin F."/>
            <person name="Kauserud H."/>
        </authorList>
    </citation>
    <scope>NUCLEOTIDE SEQUENCE</scope>
    <source>
        <strain evidence="1">9284</strain>
    </source>
</reference>
<organism evidence="1 2">
    <name type="scientific">Roridomyces roridus</name>
    <dbReference type="NCBI Taxonomy" id="1738132"/>
    <lineage>
        <taxon>Eukaryota</taxon>
        <taxon>Fungi</taxon>
        <taxon>Dikarya</taxon>
        <taxon>Basidiomycota</taxon>
        <taxon>Agaricomycotina</taxon>
        <taxon>Agaricomycetes</taxon>
        <taxon>Agaricomycetidae</taxon>
        <taxon>Agaricales</taxon>
        <taxon>Marasmiineae</taxon>
        <taxon>Mycenaceae</taxon>
        <taxon>Roridomyces</taxon>
    </lineage>
</organism>
<dbReference type="EMBL" id="JARKIF010000002">
    <property type="protein sequence ID" value="KAJ7647939.1"/>
    <property type="molecule type" value="Genomic_DNA"/>
</dbReference>
<dbReference type="AlphaFoldDB" id="A0AAD7CGC7"/>
<evidence type="ECO:0000313" key="2">
    <source>
        <dbReference type="Proteomes" id="UP001221142"/>
    </source>
</evidence>
<evidence type="ECO:0000313" key="1">
    <source>
        <dbReference type="EMBL" id="KAJ7647939.1"/>
    </source>
</evidence>
<proteinExistence type="predicted"/>
<keyword evidence="2" id="KW-1185">Reference proteome</keyword>
<dbReference type="Proteomes" id="UP001221142">
    <property type="component" value="Unassembled WGS sequence"/>
</dbReference>
<sequence length="192" mass="21698">MTMEALRAFATHCRQLERITLNIDGGTVVLLDEDADWDENGPNVQVTLSFLDVGVSPIHDVEQVALFLAPLFPNLRGIYCQERRWEWYEQDEVVARAQLHSRLWQTVEAVLRGSYTAEQDAEEFWAILFFVLYQAESEFQYIVIEAVPEVVGFVNTLIHTRVGLGWTSEQMQMTGIPGGFSAKAKSLAGSEV</sequence>
<comment type="caution">
    <text evidence="1">The sequence shown here is derived from an EMBL/GenBank/DDBJ whole genome shotgun (WGS) entry which is preliminary data.</text>
</comment>